<dbReference type="PROSITE" id="PS51379">
    <property type="entry name" value="4FE4S_FER_2"/>
    <property type="match status" value="2"/>
</dbReference>
<evidence type="ECO:0000313" key="6">
    <source>
        <dbReference type="EMBL" id="MBR1369205.1"/>
    </source>
</evidence>
<accession>A0A8J8B4D4</accession>
<evidence type="ECO:0000259" key="5">
    <source>
        <dbReference type="PROSITE" id="PS51379"/>
    </source>
</evidence>
<feature type="domain" description="4Fe-4S ferredoxin-type" evidence="5">
    <location>
        <begin position="49"/>
        <end position="78"/>
    </location>
</feature>
<keyword evidence="3" id="KW-0408">Iron</keyword>
<keyword evidence="7" id="KW-1185">Reference proteome</keyword>
<dbReference type="AlphaFoldDB" id="A0A8J8B4D4"/>
<dbReference type="InterPro" id="IPR017900">
    <property type="entry name" value="4Fe4S_Fe_S_CS"/>
</dbReference>
<proteinExistence type="predicted"/>
<evidence type="ECO:0000256" key="4">
    <source>
        <dbReference type="ARBA" id="ARBA00023014"/>
    </source>
</evidence>
<evidence type="ECO:0000256" key="1">
    <source>
        <dbReference type="ARBA" id="ARBA00022485"/>
    </source>
</evidence>
<dbReference type="EMBL" id="JWHL01000009">
    <property type="protein sequence ID" value="MBR1369205.1"/>
    <property type="molecule type" value="Genomic_DNA"/>
</dbReference>
<evidence type="ECO:0000256" key="2">
    <source>
        <dbReference type="ARBA" id="ARBA00022723"/>
    </source>
</evidence>
<dbReference type="GO" id="GO:0046872">
    <property type="term" value="F:metal ion binding"/>
    <property type="evidence" value="ECO:0007669"/>
    <property type="project" value="UniProtKB-KW"/>
</dbReference>
<keyword evidence="1" id="KW-0004">4Fe-4S</keyword>
<evidence type="ECO:0000256" key="3">
    <source>
        <dbReference type="ARBA" id="ARBA00023004"/>
    </source>
</evidence>
<evidence type="ECO:0000313" key="7">
    <source>
        <dbReference type="Proteomes" id="UP000730161"/>
    </source>
</evidence>
<protein>
    <submittedName>
        <fullName evidence="6">Ferredoxin</fullName>
    </submittedName>
</protein>
<dbReference type="PROSITE" id="PS00198">
    <property type="entry name" value="4FE4S_FER_1"/>
    <property type="match status" value="2"/>
</dbReference>
<dbReference type="InterPro" id="IPR017896">
    <property type="entry name" value="4Fe4S_Fe-S-bd"/>
</dbReference>
<reference evidence="6" key="1">
    <citation type="submission" date="2014-12" db="EMBL/GenBank/DDBJ databases">
        <authorList>
            <person name="Huang H.-H."/>
            <person name="Chen S.-C."/>
            <person name="Lai M.-C."/>
        </authorList>
    </citation>
    <scope>NUCLEOTIDE SEQUENCE</scope>
    <source>
        <strain evidence="6">K1F9705b</strain>
    </source>
</reference>
<dbReference type="PANTHER" id="PTHR43687">
    <property type="entry name" value="ADENYLYLSULFATE REDUCTASE, BETA SUBUNIT"/>
    <property type="match status" value="1"/>
</dbReference>
<dbReference type="OrthoDB" id="230142at2157"/>
<feature type="domain" description="4Fe-4S ferredoxin-type" evidence="5">
    <location>
        <begin position="3"/>
        <end position="32"/>
    </location>
</feature>
<keyword evidence="2" id="KW-0479">Metal-binding</keyword>
<dbReference type="GO" id="GO:0016491">
    <property type="term" value="F:oxidoreductase activity"/>
    <property type="evidence" value="ECO:0007669"/>
    <property type="project" value="UniProtKB-ARBA"/>
</dbReference>
<dbReference type="GO" id="GO:0051539">
    <property type="term" value="F:4 iron, 4 sulfur cluster binding"/>
    <property type="evidence" value="ECO:0007669"/>
    <property type="project" value="UniProtKB-KW"/>
</dbReference>
<keyword evidence="4" id="KW-0411">Iron-sulfur</keyword>
<gene>
    <name evidence="6" type="ORF">RJ53_06730</name>
</gene>
<name>A0A8J8B4D4_9EURY</name>
<dbReference type="SUPFAM" id="SSF54862">
    <property type="entry name" value="4Fe-4S ferredoxins"/>
    <property type="match status" value="1"/>
</dbReference>
<organism evidence="6 7">
    <name type="scientific">Methanocalculus chunghsingensis</name>
    <dbReference type="NCBI Taxonomy" id="156457"/>
    <lineage>
        <taxon>Archaea</taxon>
        <taxon>Methanobacteriati</taxon>
        <taxon>Methanobacteriota</taxon>
        <taxon>Stenosarchaea group</taxon>
        <taxon>Methanomicrobia</taxon>
        <taxon>Methanomicrobiales</taxon>
        <taxon>Methanocalculaceae</taxon>
        <taxon>Methanocalculus</taxon>
    </lineage>
</organism>
<comment type="caution">
    <text evidence="6">The sequence shown here is derived from an EMBL/GenBank/DDBJ whole genome shotgun (WGS) entry which is preliminary data.</text>
</comment>
<dbReference type="InterPro" id="IPR050572">
    <property type="entry name" value="Fe-S_Ferredoxin"/>
</dbReference>
<dbReference type="Gene3D" id="3.30.70.3270">
    <property type="match status" value="1"/>
</dbReference>
<dbReference type="RefSeq" id="WP_211530908.1">
    <property type="nucleotide sequence ID" value="NZ_JWHL01000009.1"/>
</dbReference>
<dbReference type="Pfam" id="PF12838">
    <property type="entry name" value="Fer4_7"/>
    <property type="match status" value="1"/>
</dbReference>
<dbReference type="PANTHER" id="PTHR43687:SF1">
    <property type="entry name" value="FERREDOXIN III"/>
    <property type="match status" value="1"/>
</dbReference>
<sequence>MAFAMHINLERCTGCNNCVVACPVNALELYTVDPVTKDKIYSVRDGKAIVLDVNSELCAGCGVCVEACPYNVIRLVGPWETVRAPVQGAGAYH</sequence>
<dbReference type="Proteomes" id="UP000730161">
    <property type="component" value="Unassembled WGS sequence"/>
</dbReference>